<organism evidence="1">
    <name type="scientific">marine sediment metagenome</name>
    <dbReference type="NCBI Taxonomy" id="412755"/>
    <lineage>
        <taxon>unclassified sequences</taxon>
        <taxon>metagenomes</taxon>
        <taxon>ecological metagenomes</taxon>
    </lineage>
</organism>
<dbReference type="AlphaFoldDB" id="X1CVP8"/>
<dbReference type="EMBL" id="BART01015748">
    <property type="protein sequence ID" value="GAG88271.1"/>
    <property type="molecule type" value="Genomic_DNA"/>
</dbReference>
<sequence length="134" mass="14904">MTIAVDRLSRLEKAMILYNHAKDGKLPSGVVDFLKSDACVKIVDHECFSPESIRQLCTGRLVDFSKQTAGNQESLLKKVEDFLFEPGEAWKVAYSSVPQYEQLLCSEVMTAGGSIDFGQLKANYEKTISLIEGH</sequence>
<gene>
    <name evidence="1" type="ORF">S01H4_30497</name>
</gene>
<name>X1CVP8_9ZZZZ</name>
<reference evidence="1" key="1">
    <citation type="journal article" date="2014" name="Front. Microbiol.">
        <title>High frequency of phylogenetically diverse reductive dehalogenase-homologous genes in deep subseafloor sedimentary metagenomes.</title>
        <authorList>
            <person name="Kawai M."/>
            <person name="Futagami T."/>
            <person name="Toyoda A."/>
            <person name="Takaki Y."/>
            <person name="Nishi S."/>
            <person name="Hori S."/>
            <person name="Arai W."/>
            <person name="Tsubouchi T."/>
            <person name="Morono Y."/>
            <person name="Uchiyama I."/>
            <person name="Ito T."/>
            <person name="Fujiyama A."/>
            <person name="Inagaki F."/>
            <person name="Takami H."/>
        </authorList>
    </citation>
    <scope>NUCLEOTIDE SEQUENCE</scope>
    <source>
        <strain evidence="1">Expedition CK06-06</strain>
    </source>
</reference>
<evidence type="ECO:0000313" key="1">
    <source>
        <dbReference type="EMBL" id="GAG88271.1"/>
    </source>
</evidence>
<protein>
    <submittedName>
        <fullName evidence="1">Uncharacterized protein</fullName>
    </submittedName>
</protein>
<proteinExistence type="predicted"/>
<comment type="caution">
    <text evidence="1">The sequence shown here is derived from an EMBL/GenBank/DDBJ whole genome shotgun (WGS) entry which is preliminary data.</text>
</comment>
<feature type="non-terminal residue" evidence="1">
    <location>
        <position position="134"/>
    </location>
</feature>
<accession>X1CVP8</accession>